<evidence type="ECO:0000256" key="1">
    <source>
        <dbReference type="SAM" id="MobiDB-lite"/>
    </source>
</evidence>
<accession>A0ABR3G5R0</accession>
<evidence type="ECO:0000313" key="2">
    <source>
        <dbReference type="EMBL" id="KAL0631282.1"/>
    </source>
</evidence>
<feature type="region of interest" description="Disordered" evidence="1">
    <location>
        <begin position="94"/>
        <end position="121"/>
    </location>
</feature>
<keyword evidence="3" id="KW-1185">Reference proteome</keyword>
<name>A0ABR3G5R0_9PEZI</name>
<sequence length="121" mass="13578">MFEWSDTTREKAEMLIDRFDSMGLVAGTSRAGSPDTITTQIDRILTKSLTEYYRYCDGIYDGPEIPQETFETMCLIAFPSLIFEDRGDWGDVRRFGGLDGPTGEPDRPPSPGYFASESAGW</sequence>
<dbReference type="EMBL" id="JBBBZM010000271">
    <property type="protein sequence ID" value="KAL0631282.1"/>
    <property type="molecule type" value="Genomic_DNA"/>
</dbReference>
<organism evidence="2 3">
    <name type="scientific">Discina gigas</name>
    <dbReference type="NCBI Taxonomy" id="1032678"/>
    <lineage>
        <taxon>Eukaryota</taxon>
        <taxon>Fungi</taxon>
        <taxon>Dikarya</taxon>
        <taxon>Ascomycota</taxon>
        <taxon>Pezizomycotina</taxon>
        <taxon>Pezizomycetes</taxon>
        <taxon>Pezizales</taxon>
        <taxon>Discinaceae</taxon>
        <taxon>Discina</taxon>
    </lineage>
</organism>
<reference evidence="2 3" key="1">
    <citation type="submission" date="2024-02" db="EMBL/GenBank/DDBJ databases">
        <title>Discinaceae phylogenomics.</title>
        <authorList>
            <person name="Dirks A.C."/>
            <person name="James T.Y."/>
        </authorList>
    </citation>
    <scope>NUCLEOTIDE SEQUENCE [LARGE SCALE GENOMIC DNA]</scope>
    <source>
        <strain evidence="2 3">ACD0624</strain>
    </source>
</reference>
<comment type="caution">
    <text evidence="2">The sequence shown here is derived from an EMBL/GenBank/DDBJ whole genome shotgun (WGS) entry which is preliminary data.</text>
</comment>
<protein>
    <submittedName>
        <fullName evidence="2">Uncharacterized protein</fullName>
    </submittedName>
</protein>
<proteinExistence type="predicted"/>
<evidence type="ECO:0000313" key="3">
    <source>
        <dbReference type="Proteomes" id="UP001447188"/>
    </source>
</evidence>
<dbReference type="Proteomes" id="UP001447188">
    <property type="component" value="Unassembled WGS sequence"/>
</dbReference>
<gene>
    <name evidence="2" type="ORF">Q9L58_009860</name>
</gene>